<evidence type="ECO:0000256" key="2">
    <source>
        <dbReference type="ARBA" id="ARBA00022763"/>
    </source>
</evidence>
<dbReference type="Pfam" id="PF01624">
    <property type="entry name" value="MutS_I"/>
    <property type="match status" value="1"/>
</dbReference>
<dbReference type="InterPro" id="IPR016151">
    <property type="entry name" value="DNA_mismatch_repair_MutS_N"/>
</dbReference>
<reference evidence="7 8" key="1">
    <citation type="submission" date="2017-03" db="EMBL/GenBank/DDBJ databases">
        <title>An alternative strategy for trypanosome survival in the mammalian bloodstream revealed through genome and transcriptome analysis of the ubiquitous bovine parasite Trypanosoma (Megatrypanum) theileri.</title>
        <authorList>
            <person name="Kelly S."/>
            <person name="Ivens A."/>
            <person name="Mott A."/>
            <person name="O'Neill E."/>
            <person name="Emms D."/>
            <person name="Macleod O."/>
            <person name="Voorheis P."/>
            <person name="Matthews J."/>
            <person name="Matthews K."/>
            <person name="Carrington M."/>
        </authorList>
    </citation>
    <scope>NUCLEOTIDE SEQUENCE [LARGE SCALE GENOMIC DNA]</scope>
    <source>
        <strain evidence="7">Edinburgh</strain>
    </source>
</reference>
<comment type="caution">
    <text evidence="7">The sequence shown here is derived from an EMBL/GenBank/DDBJ whole genome shotgun (WGS) entry which is preliminary data.</text>
</comment>
<dbReference type="AlphaFoldDB" id="A0A1X0NU18"/>
<dbReference type="PROSITE" id="PS00486">
    <property type="entry name" value="DNA_MISMATCH_REPAIR_2"/>
    <property type="match status" value="1"/>
</dbReference>
<evidence type="ECO:0000313" key="7">
    <source>
        <dbReference type="EMBL" id="ORC88206.1"/>
    </source>
</evidence>
<name>A0A1X0NU18_9TRYP</name>
<evidence type="ECO:0000259" key="6">
    <source>
        <dbReference type="PROSITE" id="PS00486"/>
    </source>
</evidence>
<dbReference type="InterPro" id="IPR007696">
    <property type="entry name" value="DNA_mismatch_repair_MutS_core"/>
</dbReference>
<dbReference type="GO" id="GO:0006298">
    <property type="term" value="P:mismatch repair"/>
    <property type="evidence" value="ECO:0007669"/>
    <property type="project" value="InterPro"/>
</dbReference>
<dbReference type="SUPFAM" id="SSF52540">
    <property type="entry name" value="P-loop containing nucleoside triphosphate hydrolases"/>
    <property type="match status" value="1"/>
</dbReference>
<dbReference type="SMART" id="SM00534">
    <property type="entry name" value="MUTSac"/>
    <property type="match status" value="1"/>
</dbReference>
<feature type="compositionally biased region" description="Low complexity" evidence="5">
    <location>
        <begin position="880"/>
        <end position="892"/>
    </location>
</feature>
<keyword evidence="8" id="KW-1185">Reference proteome</keyword>
<dbReference type="InterPro" id="IPR000432">
    <property type="entry name" value="DNA_mismatch_repair_MutS_C"/>
</dbReference>
<dbReference type="SMART" id="SM00533">
    <property type="entry name" value="MUTSd"/>
    <property type="match status" value="1"/>
</dbReference>
<dbReference type="Pfam" id="PF05190">
    <property type="entry name" value="MutS_IV"/>
    <property type="match status" value="1"/>
</dbReference>
<feature type="compositionally biased region" description="Basic and acidic residues" evidence="5">
    <location>
        <begin position="895"/>
        <end position="906"/>
    </location>
</feature>
<keyword evidence="3" id="KW-0067">ATP-binding</keyword>
<dbReference type="GO" id="GO:0032301">
    <property type="term" value="C:MutSalpha complex"/>
    <property type="evidence" value="ECO:0007669"/>
    <property type="project" value="TreeGrafter"/>
</dbReference>
<dbReference type="VEuPathDB" id="TriTrypDB:TM35_000182630"/>
<dbReference type="SUPFAM" id="SSF48334">
    <property type="entry name" value="DNA repair protein MutS, domain III"/>
    <property type="match status" value="1"/>
</dbReference>
<evidence type="ECO:0000256" key="3">
    <source>
        <dbReference type="ARBA" id="ARBA00022840"/>
    </source>
</evidence>
<feature type="compositionally biased region" description="Low complexity" evidence="5">
    <location>
        <begin position="907"/>
        <end position="923"/>
    </location>
</feature>
<dbReference type="STRING" id="67003.A0A1X0NU18"/>
<dbReference type="InterPro" id="IPR036187">
    <property type="entry name" value="DNA_mismatch_repair_MutS_sf"/>
</dbReference>
<evidence type="ECO:0000256" key="5">
    <source>
        <dbReference type="SAM" id="MobiDB-lite"/>
    </source>
</evidence>
<dbReference type="GeneID" id="39986356"/>
<keyword evidence="1" id="KW-0547">Nucleotide-binding</keyword>
<dbReference type="InterPro" id="IPR017261">
    <property type="entry name" value="DNA_mismatch_repair_MutS/MSH"/>
</dbReference>
<dbReference type="GO" id="GO:0140664">
    <property type="term" value="F:ATP-dependent DNA damage sensor activity"/>
    <property type="evidence" value="ECO:0007669"/>
    <property type="project" value="InterPro"/>
</dbReference>
<dbReference type="PANTHER" id="PTHR11361">
    <property type="entry name" value="DNA MISMATCH REPAIR PROTEIN MUTS FAMILY MEMBER"/>
    <property type="match status" value="1"/>
</dbReference>
<dbReference type="Pfam" id="PF00488">
    <property type="entry name" value="MutS_V"/>
    <property type="match status" value="1"/>
</dbReference>
<organism evidence="7 8">
    <name type="scientific">Trypanosoma theileri</name>
    <dbReference type="NCBI Taxonomy" id="67003"/>
    <lineage>
        <taxon>Eukaryota</taxon>
        <taxon>Discoba</taxon>
        <taxon>Euglenozoa</taxon>
        <taxon>Kinetoplastea</taxon>
        <taxon>Metakinetoplastina</taxon>
        <taxon>Trypanosomatida</taxon>
        <taxon>Trypanosomatidae</taxon>
        <taxon>Trypanosoma</taxon>
    </lineage>
</organism>
<proteinExistence type="predicted"/>
<dbReference type="GO" id="GO:0005524">
    <property type="term" value="F:ATP binding"/>
    <property type="evidence" value="ECO:0007669"/>
    <property type="project" value="UniProtKB-KW"/>
</dbReference>
<dbReference type="Gene3D" id="3.40.1170.10">
    <property type="entry name" value="DNA repair protein MutS, domain I"/>
    <property type="match status" value="1"/>
</dbReference>
<evidence type="ECO:0000256" key="1">
    <source>
        <dbReference type="ARBA" id="ARBA00022741"/>
    </source>
</evidence>
<keyword evidence="2" id="KW-0227">DNA damage</keyword>
<dbReference type="Gene3D" id="1.10.1420.10">
    <property type="match status" value="2"/>
</dbReference>
<evidence type="ECO:0000256" key="4">
    <source>
        <dbReference type="ARBA" id="ARBA00023125"/>
    </source>
</evidence>
<protein>
    <submittedName>
        <fullName evidence="7">Mismatch repair protein MSH3</fullName>
    </submittedName>
</protein>
<dbReference type="InterPro" id="IPR027417">
    <property type="entry name" value="P-loop_NTPase"/>
</dbReference>
<gene>
    <name evidence="7" type="ORF">TM35_000182630</name>
</gene>
<dbReference type="SUPFAM" id="SSF55271">
    <property type="entry name" value="DNA repair protein MutS, domain I"/>
    <property type="match status" value="1"/>
</dbReference>
<dbReference type="InterPro" id="IPR007695">
    <property type="entry name" value="DNA_mismatch_repair_MutS-lik_N"/>
</dbReference>
<dbReference type="PANTHER" id="PTHR11361:SF154">
    <property type="entry name" value="REPAIR PROTEIN MSH3, PUTATIVE-RELATED"/>
    <property type="match status" value="1"/>
</dbReference>
<keyword evidence="4" id="KW-0238">DNA-binding</keyword>
<feature type="domain" description="DNA mismatch repair proteins mutS family" evidence="6">
    <location>
        <begin position="811"/>
        <end position="827"/>
    </location>
</feature>
<dbReference type="Gene3D" id="3.40.50.300">
    <property type="entry name" value="P-loop containing nucleotide triphosphate hydrolases"/>
    <property type="match status" value="1"/>
</dbReference>
<dbReference type="EMBL" id="NBCO01000018">
    <property type="protein sequence ID" value="ORC88206.1"/>
    <property type="molecule type" value="Genomic_DNA"/>
</dbReference>
<accession>A0A1X0NU18</accession>
<dbReference type="Pfam" id="PF05192">
    <property type="entry name" value="MutS_III"/>
    <property type="match status" value="1"/>
</dbReference>
<dbReference type="PIRSF" id="PIRSF037677">
    <property type="entry name" value="DNA_mis_repair_Msh6"/>
    <property type="match status" value="1"/>
</dbReference>
<dbReference type="RefSeq" id="XP_028882272.1">
    <property type="nucleotide sequence ID" value="XM_029026576.1"/>
</dbReference>
<dbReference type="InterPro" id="IPR045076">
    <property type="entry name" value="MutS"/>
</dbReference>
<dbReference type="GO" id="GO:0030983">
    <property type="term" value="F:mismatched DNA binding"/>
    <property type="evidence" value="ECO:0007669"/>
    <property type="project" value="InterPro"/>
</dbReference>
<feature type="region of interest" description="Disordered" evidence="5">
    <location>
        <begin position="880"/>
        <end position="923"/>
    </location>
</feature>
<dbReference type="Proteomes" id="UP000192257">
    <property type="component" value="Unassembled WGS sequence"/>
</dbReference>
<dbReference type="InterPro" id="IPR007861">
    <property type="entry name" value="DNA_mismatch_repair_MutS_clamp"/>
</dbReference>
<sequence length="991" mass="109074">MSKRQRGSDEAAVRKAIELICQRPAKPEELQSAALTPLEKQVVQLKESVPEDALLLVACGYRVKFYGRDSRVASRRLGIMCIRTTPFEYSSIPYVRVNLYIHRLVAMGYRVAFADQENASIRASNGNAKGIFTREISRVYSRGTLLPSEVIGDSNATAIASSAAVDTSEQTDVVEEEEEDIHTSDVLCTSLKEASSELYMCFLKVPSLLLSSSSLSLSSSQTPVAMEVKLVSFVTYSVSCHHVTTETELLDVLQRHDIVEVIIFSENSIEKKSQDRNTSPLQCLPEGYASALNTILPLHFGPTCNGEEDGRSVTVCVEKGAGTMDELIAKYLVPYKLDKVYEKMCASCGELLSSSSLSLSLLHDNKEGIHNSNEKMELPGSTLSALDVFYSSIGTKGSLLALLDHNLTVPGVRRLRMWVAAPPCDLCTIFSRRDAVSFLLQGKDGNTITHLLRECAKFGDIEATLGKLQSKRCTIAEYLHLLRAVATTSQLASDILSESTEEINKLIQELLLSITSVDITSFLQSCQSEVESQATTPLDYFTKSNVSLPTTMEIHVKARDNALRCLDEELEKIRLTLNMPTLEYRTIAGTSFIIDVPQAKCDRAPKEWLVLTRTKSHVRFHTPNIINFNIELSSAKERLLIAANEAWQEKQEQIANSREILNIFQNVINVVATLDALRSLSVTSSAPGYVAPEISEDTPYLSIINGRHPVLDKIMRGGYVGCSVRLSRGGAWILTGPNMGGKSALMRMVGVFVVMAQLGCYVPATAAQLPLFKAIYCRMGASDSLLEGASTFLKEMEETSRILRSPFVSSSLVLLDEVGRGTSSFDGIAVAAATLEYLLQRKATTLFVTHYSHLCEPYVNGASGEHVDCYYMGFREEKNTNTNNNNNNNNNNNDDDNKIDKVKEENGTNNNTNSHSDNNNNNTVEASNLVFTYQPTRGITPSSFGVRVAQMAGLPSAVVAEAQRLSALEEKEQTARVALMQLRRFVTASSF</sequence>
<evidence type="ECO:0000313" key="8">
    <source>
        <dbReference type="Proteomes" id="UP000192257"/>
    </source>
</evidence>
<dbReference type="OrthoDB" id="121051at2759"/>